<evidence type="ECO:0000259" key="9">
    <source>
        <dbReference type="PROSITE" id="PS50235"/>
    </source>
</evidence>
<dbReference type="PANTHER" id="PTHR24006">
    <property type="entry name" value="UBIQUITIN CARBOXYL-TERMINAL HYDROLASE"/>
    <property type="match status" value="1"/>
</dbReference>
<dbReference type="GO" id="GO:0016579">
    <property type="term" value="P:protein deubiquitination"/>
    <property type="evidence" value="ECO:0007669"/>
    <property type="project" value="InterPro"/>
</dbReference>
<keyword evidence="11" id="KW-1185">Reference proteome</keyword>
<reference evidence="10" key="1">
    <citation type="submission" date="2020-11" db="EMBL/GenBank/DDBJ databases">
        <authorList>
            <consortium name="DOE Joint Genome Institute"/>
            <person name="Ahrendt S."/>
            <person name="Riley R."/>
            <person name="Andreopoulos W."/>
            <person name="Labutti K."/>
            <person name="Pangilinan J."/>
            <person name="Ruiz-Duenas F.J."/>
            <person name="Barrasa J.M."/>
            <person name="Sanchez-Garcia M."/>
            <person name="Camarero S."/>
            <person name="Miyauchi S."/>
            <person name="Serrano A."/>
            <person name="Linde D."/>
            <person name="Babiker R."/>
            <person name="Drula E."/>
            <person name="Ayuso-Fernandez I."/>
            <person name="Pacheco R."/>
            <person name="Padilla G."/>
            <person name="Ferreira P."/>
            <person name="Barriuso J."/>
            <person name="Kellner H."/>
            <person name="Castanera R."/>
            <person name="Alfaro M."/>
            <person name="Ramirez L."/>
            <person name="Pisabarro A.G."/>
            <person name="Kuo A."/>
            <person name="Tritt A."/>
            <person name="Lipzen A."/>
            <person name="He G."/>
            <person name="Yan M."/>
            <person name="Ng V."/>
            <person name="Cullen D."/>
            <person name="Martin F."/>
            <person name="Rosso M.-N."/>
            <person name="Henrissat B."/>
            <person name="Hibbett D."/>
            <person name="Martinez A.T."/>
            <person name="Grigoriev I.V."/>
        </authorList>
    </citation>
    <scope>NUCLEOTIDE SEQUENCE</scope>
    <source>
        <strain evidence="10">CBS 506.95</strain>
    </source>
</reference>
<dbReference type="SUPFAM" id="SSF54001">
    <property type="entry name" value="Cysteine proteinases"/>
    <property type="match status" value="1"/>
</dbReference>
<feature type="domain" description="USP" evidence="9">
    <location>
        <begin position="130"/>
        <end position="427"/>
    </location>
</feature>
<dbReference type="InterPro" id="IPR038765">
    <property type="entry name" value="Papain-like_cys_pep_sf"/>
</dbReference>
<dbReference type="AlphaFoldDB" id="A0A9P6ETP9"/>
<dbReference type="EC" id="3.4.19.12" evidence="7"/>
<dbReference type="PANTHER" id="PTHR24006:SF758">
    <property type="entry name" value="UBIQUITIN CARBOXYL-TERMINAL HYDROLASE 36"/>
    <property type="match status" value="1"/>
</dbReference>
<evidence type="ECO:0000256" key="8">
    <source>
        <dbReference type="SAM" id="MobiDB-lite"/>
    </source>
</evidence>
<dbReference type="InterPro" id="IPR018200">
    <property type="entry name" value="USP_CS"/>
</dbReference>
<feature type="region of interest" description="Disordered" evidence="8">
    <location>
        <begin position="453"/>
        <end position="485"/>
    </location>
</feature>
<evidence type="ECO:0000256" key="7">
    <source>
        <dbReference type="RuleBase" id="RU366025"/>
    </source>
</evidence>
<dbReference type="GO" id="GO:0005634">
    <property type="term" value="C:nucleus"/>
    <property type="evidence" value="ECO:0007669"/>
    <property type="project" value="TreeGrafter"/>
</dbReference>
<evidence type="ECO:0000256" key="6">
    <source>
        <dbReference type="ARBA" id="ARBA00022807"/>
    </source>
</evidence>
<evidence type="ECO:0000256" key="4">
    <source>
        <dbReference type="ARBA" id="ARBA00022786"/>
    </source>
</evidence>
<protein>
    <recommendedName>
        <fullName evidence="7">Ubiquitin carboxyl-terminal hydrolase</fullName>
        <ecNumber evidence="7">3.4.19.12</ecNumber>
    </recommendedName>
</protein>
<dbReference type="GO" id="GO:0005829">
    <property type="term" value="C:cytosol"/>
    <property type="evidence" value="ECO:0007669"/>
    <property type="project" value="TreeGrafter"/>
</dbReference>
<keyword evidence="4 7" id="KW-0833">Ubl conjugation pathway</keyword>
<evidence type="ECO:0000313" key="11">
    <source>
        <dbReference type="Proteomes" id="UP000807306"/>
    </source>
</evidence>
<feature type="region of interest" description="Disordered" evidence="8">
    <location>
        <begin position="536"/>
        <end position="664"/>
    </location>
</feature>
<dbReference type="EMBL" id="MU157825">
    <property type="protein sequence ID" value="KAF9534687.1"/>
    <property type="molecule type" value="Genomic_DNA"/>
</dbReference>
<dbReference type="Gene3D" id="3.90.70.10">
    <property type="entry name" value="Cysteine proteinases"/>
    <property type="match status" value="1"/>
</dbReference>
<gene>
    <name evidence="10" type="ORF">CPB83DRAFT_780398</name>
</gene>
<dbReference type="InterPro" id="IPR050164">
    <property type="entry name" value="Peptidase_C19"/>
</dbReference>
<comment type="similarity">
    <text evidence="2 7">Belongs to the peptidase C19 family.</text>
</comment>
<feature type="compositionally biased region" description="Pro residues" evidence="8">
    <location>
        <begin position="78"/>
        <end position="94"/>
    </location>
</feature>
<feature type="region of interest" description="Disordered" evidence="8">
    <location>
        <begin position="73"/>
        <end position="102"/>
    </location>
</feature>
<evidence type="ECO:0000256" key="3">
    <source>
        <dbReference type="ARBA" id="ARBA00022670"/>
    </source>
</evidence>
<feature type="compositionally biased region" description="Basic and acidic residues" evidence="8">
    <location>
        <begin position="551"/>
        <end position="569"/>
    </location>
</feature>
<dbReference type="PROSITE" id="PS00973">
    <property type="entry name" value="USP_2"/>
    <property type="match status" value="1"/>
</dbReference>
<evidence type="ECO:0000256" key="1">
    <source>
        <dbReference type="ARBA" id="ARBA00000707"/>
    </source>
</evidence>
<feature type="compositionally biased region" description="Basic residues" evidence="8">
    <location>
        <begin position="655"/>
        <end position="664"/>
    </location>
</feature>
<comment type="caution">
    <text evidence="10">The sequence shown here is derived from an EMBL/GenBank/DDBJ whole genome shotgun (WGS) entry which is preliminary data.</text>
</comment>
<name>A0A9P6ETP9_9AGAR</name>
<keyword evidence="6 7" id="KW-0788">Thiol protease</keyword>
<evidence type="ECO:0000256" key="5">
    <source>
        <dbReference type="ARBA" id="ARBA00022801"/>
    </source>
</evidence>
<dbReference type="OrthoDB" id="420187at2759"/>
<feature type="region of interest" description="Disordered" evidence="8">
    <location>
        <begin position="495"/>
        <end position="514"/>
    </location>
</feature>
<dbReference type="InterPro" id="IPR028889">
    <property type="entry name" value="USP"/>
</dbReference>
<dbReference type="GO" id="GO:0006508">
    <property type="term" value="P:proteolysis"/>
    <property type="evidence" value="ECO:0007669"/>
    <property type="project" value="UniProtKB-KW"/>
</dbReference>
<dbReference type="FunFam" id="3.90.70.10:FF:000119">
    <property type="entry name" value="Ubiquitin specific peptidase 36"/>
    <property type="match status" value="1"/>
</dbReference>
<comment type="catalytic activity">
    <reaction evidence="1 7">
        <text>Thiol-dependent hydrolysis of ester, thioester, amide, peptide and isopeptide bonds formed by the C-terminal Gly of ubiquitin (a 76-residue protein attached to proteins as an intracellular targeting signal).</text>
        <dbReference type="EC" id="3.4.19.12"/>
    </reaction>
</comment>
<feature type="compositionally biased region" description="Polar residues" evidence="8">
    <location>
        <begin position="627"/>
        <end position="637"/>
    </location>
</feature>
<dbReference type="PROSITE" id="PS50235">
    <property type="entry name" value="USP_3"/>
    <property type="match status" value="1"/>
</dbReference>
<proteinExistence type="inferred from homology"/>
<feature type="compositionally biased region" description="Pro residues" evidence="8">
    <location>
        <begin position="584"/>
        <end position="596"/>
    </location>
</feature>
<dbReference type="CDD" id="cd02661">
    <property type="entry name" value="Peptidase_C19E"/>
    <property type="match status" value="1"/>
</dbReference>
<organism evidence="10 11">
    <name type="scientific">Crepidotus variabilis</name>
    <dbReference type="NCBI Taxonomy" id="179855"/>
    <lineage>
        <taxon>Eukaryota</taxon>
        <taxon>Fungi</taxon>
        <taxon>Dikarya</taxon>
        <taxon>Basidiomycota</taxon>
        <taxon>Agaricomycotina</taxon>
        <taxon>Agaricomycetes</taxon>
        <taxon>Agaricomycetidae</taxon>
        <taxon>Agaricales</taxon>
        <taxon>Agaricineae</taxon>
        <taxon>Crepidotaceae</taxon>
        <taxon>Crepidotus</taxon>
    </lineage>
</organism>
<sequence length="664" mass="72335">MLASPLMPAPAMFSAQMGTEDSLHYRPAKDLETFNSLLPAPIEFIEGSSSGTLAVAEGKYEPINASPKIQKTELQGAPIPPPTPKTAPPKPVTPKPVQSPIGSTGAKFPTLSLFHGAIDLTWPSLQRHGSGLFNTGNTCFMNSALQCLLHTPPLLRLAGQHKAPECIIKDFCMICSLRQVMMKSFTGHGAFSPSPISSHLQVIAKHMRKGRQEDAHEFLRYAIDALQKSCLAGQPPKLDAKIAETTWVHKIFGGRLRSRVNCRDCGHNSDTFDRILDLSLDIFRCDSLREALKKFVAVDVLKGVDKYKCEKCKKHVTAEKNFTIHEAPPVLTVHLKRFSPLGRKISHLLQYDERLTLQPFMSEGSFGPTYSLFGVICHAGGGPNSGHYYAFVKGHQGTWYEMNDDSVTTCNIPTGKKNAYMLFYIQTKGQTLEAAVKAPIKGANGAPMRTGLAAGMKKKPQKAVKEEGTAAEDEEDKGIKIEGGSRFIGPLMPALEISGTKPSSSPTSPLDPQAAALKEKIAAVKKRNAARAMAALNNYTSDEDGDVSQSTKKDGNPMDVDPKAKRKDEETAEVDNNDDALPRPSSPPSSSVPPPSSDNTTPTVPAARFYAKAEKTKKRKFAESEAENANSSRNFISPVQARSRDYGSSNPFSRPLKKRRPRGI</sequence>
<evidence type="ECO:0000313" key="10">
    <source>
        <dbReference type="EMBL" id="KAF9534687.1"/>
    </source>
</evidence>
<dbReference type="Proteomes" id="UP000807306">
    <property type="component" value="Unassembled WGS sequence"/>
</dbReference>
<feature type="compositionally biased region" description="Low complexity" evidence="8">
    <location>
        <begin position="502"/>
        <end position="512"/>
    </location>
</feature>
<dbReference type="PROSITE" id="PS00972">
    <property type="entry name" value="USP_1"/>
    <property type="match status" value="1"/>
</dbReference>
<keyword evidence="3 7" id="KW-0645">Protease</keyword>
<dbReference type="InterPro" id="IPR001394">
    <property type="entry name" value="Peptidase_C19_UCH"/>
</dbReference>
<accession>A0A9P6ETP9</accession>
<evidence type="ECO:0000256" key="2">
    <source>
        <dbReference type="ARBA" id="ARBA00009085"/>
    </source>
</evidence>
<dbReference type="Pfam" id="PF00443">
    <property type="entry name" value="UCH"/>
    <property type="match status" value="1"/>
</dbReference>
<dbReference type="GO" id="GO:0004843">
    <property type="term" value="F:cysteine-type deubiquitinase activity"/>
    <property type="evidence" value="ECO:0007669"/>
    <property type="project" value="UniProtKB-UniRule"/>
</dbReference>
<keyword evidence="5 7" id="KW-0378">Hydrolase</keyword>